<dbReference type="Pfam" id="PF00931">
    <property type="entry name" value="NB-ARC"/>
    <property type="match status" value="1"/>
</dbReference>
<dbReference type="SUPFAM" id="SSF52540">
    <property type="entry name" value="P-loop containing nucleoside triphosphate hydrolases"/>
    <property type="match status" value="1"/>
</dbReference>
<evidence type="ECO:0000256" key="2">
    <source>
        <dbReference type="ARBA" id="ARBA00022614"/>
    </source>
</evidence>
<evidence type="ECO:0000256" key="5">
    <source>
        <dbReference type="ARBA" id="ARBA00022821"/>
    </source>
</evidence>
<dbReference type="Gene3D" id="3.40.50.300">
    <property type="entry name" value="P-loop containing nucleotide triphosphate hydrolases"/>
    <property type="match status" value="1"/>
</dbReference>
<dbReference type="InterPro" id="IPR056789">
    <property type="entry name" value="LRR_R13L1-DRL21"/>
</dbReference>
<dbReference type="InterPro" id="IPR032675">
    <property type="entry name" value="LRR_dom_sf"/>
</dbReference>
<evidence type="ECO:0000256" key="7">
    <source>
        <dbReference type="SAM" id="Phobius"/>
    </source>
</evidence>
<evidence type="ECO:0000259" key="9">
    <source>
        <dbReference type="Pfam" id="PF18052"/>
    </source>
</evidence>
<feature type="domain" description="NB-ARC" evidence="8">
    <location>
        <begin position="173"/>
        <end position="348"/>
    </location>
</feature>
<dbReference type="SUPFAM" id="SSF52058">
    <property type="entry name" value="L domain-like"/>
    <property type="match status" value="1"/>
</dbReference>
<dbReference type="InterPro" id="IPR042197">
    <property type="entry name" value="Apaf_helical"/>
</dbReference>
<proteinExistence type="inferred from homology"/>
<feature type="domain" description="Disease resistance N-terminal" evidence="9">
    <location>
        <begin position="12"/>
        <end position="101"/>
    </location>
</feature>
<dbReference type="InterPro" id="IPR055414">
    <property type="entry name" value="LRR_R13L4/SHOC2-like"/>
</dbReference>
<dbReference type="Gene3D" id="3.80.10.10">
    <property type="entry name" value="Ribonuclease Inhibitor"/>
    <property type="match status" value="4"/>
</dbReference>
<feature type="domain" description="Disease resistance R13L4/SHOC-2-like LRR" evidence="11">
    <location>
        <begin position="960"/>
        <end position="1142"/>
    </location>
</feature>
<dbReference type="GO" id="GO:0043531">
    <property type="term" value="F:ADP binding"/>
    <property type="evidence" value="ECO:0007669"/>
    <property type="project" value="InterPro"/>
</dbReference>
<dbReference type="InterPro" id="IPR041118">
    <property type="entry name" value="Rx_N"/>
</dbReference>
<evidence type="ECO:0000256" key="1">
    <source>
        <dbReference type="ARBA" id="ARBA00008894"/>
    </source>
</evidence>
<feature type="transmembrane region" description="Helical" evidence="7">
    <location>
        <begin position="1255"/>
        <end position="1276"/>
    </location>
</feature>
<dbReference type="InterPro" id="IPR002182">
    <property type="entry name" value="NB-ARC"/>
</dbReference>
<evidence type="ECO:0000259" key="8">
    <source>
        <dbReference type="Pfam" id="PF00931"/>
    </source>
</evidence>
<dbReference type="InterPro" id="IPR038005">
    <property type="entry name" value="RX-like_CC"/>
</dbReference>
<evidence type="ECO:0008006" key="15">
    <source>
        <dbReference type="Google" id="ProtNLM"/>
    </source>
</evidence>
<comment type="similarity">
    <text evidence="1">Belongs to the disease resistance NB-LRR family.</text>
</comment>
<keyword evidence="6" id="KW-0067">ATP-binding</keyword>
<dbReference type="Pfam" id="PF18052">
    <property type="entry name" value="Rx_N"/>
    <property type="match status" value="1"/>
</dbReference>
<dbReference type="Proteomes" id="UP001234989">
    <property type="component" value="Chromosome 1"/>
</dbReference>
<keyword evidence="2" id="KW-0433">Leucine-rich repeat</keyword>
<dbReference type="PRINTS" id="PR00364">
    <property type="entry name" value="DISEASERSIST"/>
</dbReference>
<evidence type="ECO:0000313" key="14">
    <source>
        <dbReference type="Proteomes" id="UP001234989"/>
    </source>
</evidence>
<accession>A0AAF0PX57</accession>
<dbReference type="SUPFAM" id="SSF52047">
    <property type="entry name" value="RNI-like"/>
    <property type="match status" value="1"/>
</dbReference>
<keyword evidence="14" id="KW-1185">Reference proteome</keyword>
<dbReference type="EMBL" id="CP133612">
    <property type="protein sequence ID" value="WMV12704.1"/>
    <property type="molecule type" value="Genomic_DNA"/>
</dbReference>
<dbReference type="GO" id="GO:0051607">
    <property type="term" value="P:defense response to virus"/>
    <property type="evidence" value="ECO:0007669"/>
    <property type="project" value="UniProtKB-ARBA"/>
</dbReference>
<keyword evidence="3" id="KW-0677">Repeat</keyword>
<organism evidence="13 14">
    <name type="scientific">Solanum verrucosum</name>
    <dbReference type="NCBI Taxonomy" id="315347"/>
    <lineage>
        <taxon>Eukaryota</taxon>
        <taxon>Viridiplantae</taxon>
        <taxon>Streptophyta</taxon>
        <taxon>Embryophyta</taxon>
        <taxon>Tracheophyta</taxon>
        <taxon>Spermatophyta</taxon>
        <taxon>Magnoliopsida</taxon>
        <taxon>eudicotyledons</taxon>
        <taxon>Gunneridae</taxon>
        <taxon>Pentapetalae</taxon>
        <taxon>asterids</taxon>
        <taxon>lamiids</taxon>
        <taxon>Solanales</taxon>
        <taxon>Solanaceae</taxon>
        <taxon>Solanoideae</taxon>
        <taxon>Solaneae</taxon>
        <taxon>Solanum</taxon>
    </lineage>
</organism>
<feature type="domain" description="Disease resistance protein winged helix" evidence="10">
    <location>
        <begin position="432"/>
        <end position="504"/>
    </location>
</feature>
<protein>
    <recommendedName>
        <fullName evidence="15">Disease resistance protein RGA3</fullName>
    </recommendedName>
</protein>
<evidence type="ECO:0000256" key="3">
    <source>
        <dbReference type="ARBA" id="ARBA00022737"/>
    </source>
</evidence>
<dbReference type="InterPro" id="IPR058922">
    <property type="entry name" value="WHD_DRP"/>
</dbReference>
<evidence type="ECO:0000259" key="10">
    <source>
        <dbReference type="Pfam" id="PF23559"/>
    </source>
</evidence>
<name>A0AAF0PX57_SOLVR</name>
<dbReference type="Gene3D" id="1.10.10.10">
    <property type="entry name" value="Winged helix-like DNA-binding domain superfamily/Winged helix DNA-binding domain"/>
    <property type="match status" value="1"/>
</dbReference>
<dbReference type="Gene3D" id="1.20.5.4130">
    <property type="match status" value="1"/>
</dbReference>
<dbReference type="Pfam" id="PF25019">
    <property type="entry name" value="LRR_R13L1-DRL21"/>
    <property type="match status" value="1"/>
</dbReference>
<dbReference type="SMART" id="SM00367">
    <property type="entry name" value="LRR_CC"/>
    <property type="match status" value="6"/>
</dbReference>
<keyword evidence="7" id="KW-0472">Membrane</keyword>
<sequence length="1286" mass="145239">MQYMADLVLYPVLQVILEKLATPYVQKFHDLYHLKENIEKLQNSLPTARAFLDDAQKRQETDQHVENWLVKLKDIAYQLENLLDEFTAESVMCEHRSGKGKQVSSLFLPFEPSKHLFDLAKMLPKKLKELDEIAKQGFSLNLRATTTERRADDYDRTKVTGSFVITSKICGRDDDKNKLLELLLTACDGKTGGVLSIIPIVGIGGLGKTTLAQLVYNDEKVVHFFDIKIWVYVSRDFDVSKLMLSIIQSATKRKCELLEMDLLQAHFQDSLGGKRFLIVLDDVWNEDQEEWDKLGDLLQSGGAGSRIIVTTRSTKVASIVGTTSPYCLQGLTEDDCWVLFKQRAFSQEEEAEHPNLLEIGKQIIKKCGGVPLAAKTLGSLLRFKREREDWMFVQESELWKLENCNSGILPALRLSYLQLPLHLKRCFAFCSLYPKNYEIHKEKMIHIWIAEGLITCHERNRQLEDIGNEYFNDFLCLSFFQEVKKFDETDLAVYKMHDLIHDLARSVGSQDFVILGHDFAQGNISRVHHLSILFHSDPTSLPKELYGAKHLRTLQFLFCTGDIPSSFPLNFKYLRVLDLSGCVKKVHESISDLICLRYLDLSSTSIQTLPHTICNLFNLQTLNLSFCGNLMELPFGLANITGLRHLNIVGCSGLTRLPAGLGNLVQLQTLPLYIVGKGIGESISEISSPHIRGELSIRGLENIRDKEEATLANLRAKKYVELLRLQWGSENIVRMSTGSTSYEVCREVDGTSRSLSRDNDNVVEGIIECLQPHINLKKLYIKGYPGFRFPDWDLPNLVLIDLINCRGCDTLPTFGKLPFLKTLYLQGMDRVTHIGEEFYGGEPLKFQSLEDLTIKDLPCLKEWFCIENGAAVFPRLQKLDVDKCPNLISAPTFQSLLHLELRDCHPKILESVENMSSLSNLVIDALQGLVHLSGKLLENNKSLETVEILSCKSFISLPQEIEHLTYLKSLTISYCEKLTHLPIGIRKLQALEFLEINGCHSLESLPSGEFAGFNSLKSLSIENCSNLIYLSSGFLHLTVLEQLSIMGCPRLTLSRDSFQNLSSLRSLSIISCPELYPLPVSLQHVTTLQSLVIHSSPHLTDLPDWLAKLSSLRSLAISNCEHLIALPEGMKYLNALQHLSIQDCPHLERLCKKKARCKSYMGNPIEFTCPSDVAFSTIDEVSSCSEVQHQGKRSNISSEILQKNSEGDFICTPDGNEVTDESEARKEGKVEIIVYKSSKYMQFWRIRHRPGGANVVFAGWFITVLTCVSAVSMQASSNGIDMWLSY</sequence>
<dbReference type="InterPro" id="IPR027417">
    <property type="entry name" value="P-loop_NTPase"/>
</dbReference>
<reference evidence="13" key="1">
    <citation type="submission" date="2023-08" db="EMBL/GenBank/DDBJ databases">
        <title>A de novo genome assembly of Solanum verrucosum Schlechtendal, a Mexican diploid species geographically isolated from the other diploid A-genome species in potato relatives.</title>
        <authorList>
            <person name="Hosaka K."/>
        </authorList>
    </citation>
    <scope>NUCLEOTIDE SEQUENCE</scope>
    <source>
        <tissue evidence="13">Young leaves</tissue>
    </source>
</reference>
<keyword evidence="5" id="KW-0611">Plant defense</keyword>
<keyword evidence="7" id="KW-0812">Transmembrane</keyword>
<dbReference type="InterPro" id="IPR006553">
    <property type="entry name" value="Leu-rich_rpt_Cys-con_subtyp"/>
</dbReference>
<evidence type="ECO:0000256" key="4">
    <source>
        <dbReference type="ARBA" id="ARBA00022741"/>
    </source>
</evidence>
<feature type="domain" description="R13L1/DRL21-like LRR repeat region" evidence="12">
    <location>
        <begin position="690"/>
        <end position="828"/>
    </location>
</feature>
<dbReference type="FunFam" id="1.10.10.10:FF:000322">
    <property type="entry name" value="Probable disease resistance protein At1g63360"/>
    <property type="match status" value="1"/>
</dbReference>
<keyword evidence="7" id="KW-1133">Transmembrane helix</keyword>
<dbReference type="PANTHER" id="PTHR36766:SF59">
    <property type="entry name" value="DISEASE RESISTANCE PROTEIN RGA2-LIKE"/>
    <property type="match status" value="1"/>
</dbReference>
<dbReference type="PANTHER" id="PTHR36766">
    <property type="entry name" value="PLANT BROAD-SPECTRUM MILDEW RESISTANCE PROTEIN RPW8"/>
    <property type="match status" value="1"/>
</dbReference>
<dbReference type="InterPro" id="IPR036388">
    <property type="entry name" value="WH-like_DNA-bd_sf"/>
</dbReference>
<dbReference type="CDD" id="cd14798">
    <property type="entry name" value="RX-CC_like"/>
    <property type="match status" value="1"/>
</dbReference>
<keyword evidence="4" id="KW-0547">Nucleotide-binding</keyword>
<evidence type="ECO:0000259" key="11">
    <source>
        <dbReference type="Pfam" id="PF23598"/>
    </source>
</evidence>
<gene>
    <name evidence="13" type="ORF">MTR67_006089</name>
</gene>
<evidence type="ECO:0000313" key="13">
    <source>
        <dbReference type="EMBL" id="WMV12704.1"/>
    </source>
</evidence>
<dbReference type="Pfam" id="PF23598">
    <property type="entry name" value="LRR_14"/>
    <property type="match status" value="1"/>
</dbReference>
<dbReference type="Pfam" id="PF23559">
    <property type="entry name" value="WHD_DRP"/>
    <property type="match status" value="1"/>
</dbReference>
<dbReference type="Gene3D" id="1.10.8.430">
    <property type="entry name" value="Helical domain of apoptotic protease-activating factors"/>
    <property type="match status" value="1"/>
</dbReference>
<evidence type="ECO:0000259" key="12">
    <source>
        <dbReference type="Pfam" id="PF25019"/>
    </source>
</evidence>
<evidence type="ECO:0000256" key="6">
    <source>
        <dbReference type="ARBA" id="ARBA00022840"/>
    </source>
</evidence>
<dbReference type="GO" id="GO:0005524">
    <property type="term" value="F:ATP binding"/>
    <property type="evidence" value="ECO:0007669"/>
    <property type="project" value="UniProtKB-KW"/>
</dbReference>
<dbReference type="FunFam" id="3.40.50.300:FF:001091">
    <property type="entry name" value="Probable disease resistance protein At1g61300"/>
    <property type="match status" value="1"/>
</dbReference>